<reference evidence="1" key="2">
    <citation type="submission" date="2020-06" db="EMBL/GenBank/DDBJ databases">
        <authorList>
            <person name="Sheffer M."/>
        </authorList>
    </citation>
    <scope>NUCLEOTIDE SEQUENCE</scope>
</reference>
<evidence type="ECO:0000313" key="1">
    <source>
        <dbReference type="EMBL" id="KAF8791945.1"/>
    </source>
</evidence>
<protein>
    <submittedName>
        <fullName evidence="1">Uncharacterized protein</fullName>
    </submittedName>
</protein>
<dbReference type="EMBL" id="JABXBU010000003">
    <property type="protein sequence ID" value="KAF8791945.1"/>
    <property type="molecule type" value="Genomic_DNA"/>
</dbReference>
<proteinExistence type="predicted"/>
<accession>A0A8T0FNM2</accession>
<evidence type="ECO:0000313" key="2">
    <source>
        <dbReference type="Proteomes" id="UP000807504"/>
    </source>
</evidence>
<dbReference type="AlphaFoldDB" id="A0A8T0FNM2"/>
<dbReference type="Proteomes" id="UP000807504">
    <property type="component" value="Unassembled WGS sequence"/>
</dbReference>
<comment type="caution">
    <text evidence="1">The sequence shown here is derived from an EMBL/GenBank/DDBJ whole genome shotgun (WGS) entry which is preliminary data.</text>
</comment>
<sequence>MQCHPSPKKCQGLEVKKSDSLWSTFFENAISRGFSNNSFNLLTLFPASVGVEEIGALQHLLPKDELKPMFREMFSCGREFITINTQQPQIGWVKRIKIKEQMFGGNRIPPGGAAPGENRCIVCKERGATCHGISPFCSDVKMTPCCYLRVPAVCHDLFTKLSSEFQKCYGKMEEQFGGKRITDIGENSYLGSSSREN</sequence>
<keyword evidence="2" id="KW-1185">Reference proteome</keyword>
<organism evidence="1 2">
    <name type="scientific">Argiope bruennichi</name>
    <name type="common">Wasp spider</name>
    <name type="synonym">Aranea bruennichi</name>
    <dbReference type="NCBI Taxonomy" id="94029"/>
    <lineage>
        <taxon>Eukaryota</taxon>
        <taxon>Metazoa</taxon>
        <taxon>Ecdysozoa</taxon>
        <taxon>Arthropoda</taxon>
        <taxon>Chelicerata</taxon>
        <taxon>Arachnida</taxon>
        <taxon>Araneae</taxon>
        <taxon>Araneomorphae</taxon>
        <taxon>Entelegynae</taxon>
        <taxon>Araneoidea</taxon>
        <taxon>Araneidae</taxon>
        <taxon>Argiope</taxon>
    </lineage>
</organism>
<name>A0A8T0FNM2_ARGBR</name>
<gene>
    <name evidence="1" type="ORF">HNY73_003606</name>
</gene>
<reference evidence="1" key="1">
    <citation type="journal article" date="2020" name="bioRxiv">
        <title>Chromosome-level reference genome of the European wasp spider Argiope bruennichi: a resource for studies on range expansion and evolutionary adaptation.</title>
        <authorList>
            <person name="Sheffer M.M."/>
            <person name="Hoppe A."/>
            <person name="Krehenwinkel H."/>
            <person name="Uhl G."/>
            <person name="Kuss A.W."/>
            <person name="Jensen L."/>
            <person name="Jensen C."/>
            <person name="Gillespie R.G."/>
            <person name="Hoff K.J."/>
            <person name="Prost S."/>
        </authorList>
    </citation>
    <scope>NUCLEOTIDE SEQUENCE</scope>
</reference>